<dbReference type="GeneID" id="41961362"/>
<proteinExistence type="predicted"/>
<dbReference type="Proteomes" id="UP000515153">
    <property type="component" value="Chromosome I"/>
</dbReference>
<reference evidence="1 2" key="1">
    <citation type="journal article" date="2019" name="Mol. Biol. Evol.">
        <title>Blast fungal genomes show frequent chromosomal changes, gene gains and losses, and effector gene turnover.</title>
        <authorList>
            <person name="Gomez Luciano L.B."/>
            <person name="Jason Tsai I."/>
            <person name="Chuma I."/>
            <person name="Tosa Y."/>
            <person name="Chen Y.H."/>
            <person name="Li J.Y."/>
            <person name="Li M.Y."/>
            <person name="Jade Lu M.Y."/>
            <person name="Nakayashiki H."/>
            <person name="Li W.H."/>
        </authorList>
    </citation>
    <scope>NUCLEOTIDE SEQUENCE [LARGE SCALE GENOMIC DNA]</scope>
    <source>
        <strain evidence="1 2">NI907</strain>
    </source>
</reference>
<organism evidence="1 2">
    <name type="scientific">Pyricularia grisea</name>
    <name type="common">Crabgrass-specific blast fungus</name>
    <name type="synonym">Magnaporthe grisea</name>
    <dbReference type="NCBI Taxonomy" id="148305"/>
    <lineage>
        <taxon>Eukaryota</taxon>
        <taxon>Fungi</taxon>
        <taxon>Dikarya</taxon>
        <taxon>Ascomycota</taxon>
        <taxon>Pezizomycotina</taxon>
        <taxon>Sordariomycetes</taxon>
        <taxon>Sordariomycetidae</taxon>
        <taxon>Magnaporthales</taxon>
        <taxon>Pyriculariaceae</taxon>
        <taxon>Pyricularia</taxon>
    </lineage>
</organism>
<evidence type="ECO:0000313" key="1">
    <source>
        <dbReference type="Proteomes" id="UP000515153"/>
    </source>
</evidence>
<reference evidence="2" key="3">
    <citation type="submission" date="2025-08" db="UniProtKB">
        <authorList>
            <consortium name="RefSeq"/>
        </authorList>
    </citation>
    <scope>IDENTIFICATION</scope>
    <source>
        <strain evidence="2">NI907</strain>
    </source>
</reference>
<keyword evidence="1" id="KW-1185">Reference proteome</keyword>
<dbReference type="KEGG" id="pgri:PgNI_06429"/>
<evidence type="ECO:0000313" key="2">
    <source>
        <dbReference type="RefSeq" id="XP_030981969.1"/>
    </source>
</evidence>
<reference evidence="2" key="2">
    <citation type="submission" date="2019-10" db="EMBL/GenBank/DDBJ databases">
        <authorList>
            <consortium name="NCBI Genome Project"/>
        </authorList>
    </citation>
    <scope>NUCLEOTIDE SEQUENCE</scope>
    <source>
        <strain evidence="2">NI907</strain>
    </source>
</reference>
<sequence length="50" mass="5946">MHLLNADSRCAGGRALKKCASWTEWTDRDELIETKPPPPLLFFFFFFFFF</sequence>
<protein>
    <submittedName>
        <fullName evidence="2">Uncharacterized protein</fullName>
    </submittedName>
</protein>
<dbReference type="RefSeq" id="XP_030981969.1">
    <property type="nucleotide sequence ID" value="XM_031126453.1"/>
</dbReference>
<dbReference type="AlphaFoldDB" id="A0A6P8B4M3"/>
<name>A0A6P8B4M3_PYRGI</name>
<gene>
    <name evidence="2" type="ORF">PgNI_06429</name>
</gene>
<accession>A0A6P8B4M3</accession>